<evidence type="ECO:0000313" key="1">
    <source>
        <dbReference type="Proteomes" id="UP000887580"/>
    </source>
</evidence>
<reference evidence="2" key="1">
    <citation type="submission" date="2022-11" db="UniProtKB">
        <authorList>
            <consortium name="WormBaseParasite"/>
        </authorList>
    </citation>
    <scope>IDENTIFICATION</scope>
</reference>
<sequence>MLRNRMFYSFAASKVWKRYMNNSREFHKYNPKMRIKYVQPSSVFAFSLASVFSYFSAPKPIVEIQFKANLSDVYSGPAFRCTKCQIVFGPIEFGTKKNFDVKGPKIAQTIEVQDGKLSSLFCISATFPLNKTCDLTISSEYSDGCVTVPLIISYDGYNYKHEINLKQSFKNDFCFVGEVSFLEIECAVEYTHKNKDLVVTIRAPLFGDFNIDDAKKTAEELQRNIKCPVCGFPMEMCICDYLPILTRVAKVLKIAKDILYFYFVIKDAKQLYDSYSLPAVEEIRCKKVMAKKAFEEVSRVKIPSQESVKEVLEIVKDQIYG</sequence>
<proteinExistence type="predicted"/>
<dbReference type="WBParaSite" id="PS1159_v2.g963.t1">
    <property type="protein sequence ID" value="PS1159_v2.g963.t1"/>
    <property type="gene ID" value="PS1159_v2.g963"/>
</dbReference>
<accession>A0AC35GX30</accession>
<name>A0AC35GX30_9BILA</name>
<dbReference type="Proteomes" id="UP000887580">
    <property type="component" value="Unplaced"/>
</dbReference>
<organism evidence="1 2">
    <name type="scientific">Panagrolaimus sp. PS1159</name>
    <dbReference type="NCBI Taxonomy" id="55785"/>
    <lineage>
        <taxon>Eukaryota</taxon>
        <taxon>Metazoa</taxon>
        <taxon>Ecdysozoa</taxon>
        <taxon>Nematoda</taxon>
        <taxon>Chromadorea</taxon>
        <taxon>Rhabditida</taxon>
        <taxon>Tylenchina</taxon>
        <taxon>Panagrolaimomorpha</taxon>
        <taxon>Panagrolaimoidea</taxon>
        <taxon>Panagrolaimidae</taxon>
        <taxon>Panagrolaimus</taxon>
    </lineage>
</organism>
<protein>
    <submittedName>
        <fullName evidence="2">Uncharacterized protein</fullName>
    </submittedName>
</protein>
<evidence type="ECO:0000313" key="2">
    <source>
        <dbReference type="WBParaSite" id="PS1159_v2.g963.t1"/>
    </source>
</evidence>